<evidence type="ECO:0008006" key="3">
    <source>
        <dbReference type="Google" id="ProtNLM"/>
    </source>
</evidence>
<reference evidence="1" key="1">
    <citation type="submission" date="2021-04" db="EMBL/GenBank/DDBJ databases">
        <title>Complete genome sequence for Sulfitobacter sp. strain JK7-1.</title>
        <authorList>
            <person name="Park S.-J."/>
        </authorList>
    </citation>
    <scope>NUCLEOTIDE SEQUENCE</scope>
    <source>
        <strain evidence="1">JK7-1</strain>
    </source>
</reference>
<protein>
    <recommendedName>
        <fullName evidence="3">Rhamnosyl transferase</fullName>
    </recommendedName>
</protein>
<gene>
    <name evidence="1" type="ORF">KDD17_12180</name>
</gene>
<evidence type="ECO:0000313" key="2">
    <source>
        <dbReference type="Proteomes" id="UP000683291"/>
    </source>
</evidence>
<dbReference type="EMBL" id="CP073581">
    <property type="protein sequence ID" value="QUJ75708.1"/>
    <property type="molecule type" value="Genomic_DNA"/>
</dbReference>
<dbReference type="Proteomes" id="UP000683291">
    <property type="component" value="Chromosome 1"/>
</dbReference>
<organism evidence="1 2">
    <name type="scientific">Sulfitobacter albidus</name>
    <dbReference type="NCBI Taxonomy" id="2829501"/>
    <lineage>
        <taxon>Bacteria</taxon>
        <taxon>Pseudomonadati</taxon>
        <taxon>Pseudomonadota</taxon>
        <taxon>Alphaproteobacteria</taxon>
        <taxon>Rhodobacterales</taxon>
        <taxon>Roseobacteraceae</taxon>
        <taxon>Sulfitobacter</taxon>
    </lineage>
</organism>
<keyword evidence="2" id="KW-1185">Reference proteome</keyword>
<dbReference type="AlphaFoldDB" id="A0A975PLH0"/>
<dbReference type="Pfam" id="PF11316">
    <property type="entry name" value="Rhamno_transf"/>
    <property type="match status" value="1"/>
</dbReference>
<accession>A0A975PLH0</accession>
<sequence length="269" mass="30370">MRCVGICRFSYAGRGGFSVGFDDMEAQKAYLYDPARMEERLRLFEAVTLPSVAGQTDPDFTFLIVTGNSLPEPYLARLRALTAGIPQCEIRQYPPRPHRRIMRKALLDWRGETDAAHLQFRLDDDDAMALDFVAAFRQTAHDIAPIRTRHPAVAVDFNRGYVYTAGAEGMKLWPYTYAYSAIALGIVVQPGSDITIMGQGHQNLWQEMPTVTFTHSDMMLRGHNDFNDSRLKGKKNVFDYQPMDADQAAHIRARFGVDDATVRAVFSRP</sequence>
<dbReference type="KEGG" id="sual:KDD17_12180"/>
<proteinExistence type="predicted"/>
<name>A0A975PLH0_9RHOB</name>
<evidence type="ECO:0000313" key="1">
    <source>
        <dbReference type="EMBL" id="QUJ75708.1"/>
    </source>
</evidence>
<dbReference type="InterPro" id="IPR021466">
    <property type="entry name" value="Put_rhamnosyl_transferase"/>
</dbReference>